<dbReference type="Gene3D" id="6.20.330.10">
    <property type="match status" value="1"/>
</dbReference>
<dbReference type="GO" id="GO:0006508">
    <property type="term" value="P:proteolysis"/>
    <property type="evidence" value="ECO:0007669"/>
    <property type="project" value="UniProtKB-KW"/>
</dbReference>
<evidence type="ECO:0000259" key="5">
    <source>
        <dbReference type="Pfam" id="PF01343"/>
    </source>
</evidence>
<protein>
    <submittedName>
        <fullName evidence="6">Peptidase family S49</fullName>
    </submittedName>
</protein>
<dbReference type="STRING" id="286727.SAMN02982917_4114"/>
<dbReference type="Gene3D" id="3.90.226.10">
    <property type="entry name" value="2-enoyl-CoA Hydratase, Chain A, domain 1"/>
    <property type="match status" value="1"/>
</dbReference>
<keyword evidence="3" id="KW-0378">Hydrolase</keyword>
<dbReference type="InterPro" id="IPR002142">
    <property type="entry name" value="Peptidase_S49"/>
</dbReference>
<gene>
    <name evidence="6" type="ORF">SAMN02982917_4114</name>
</gene>
<comment type="similarity">
    <text evidence="1">Belongs to the peptidase S49 family.</text>
</comment>
<dbReference type="SUPFAM" id="SSF52096">
    <property type="entry name" value="ClpP/crotonase"/>
    <property type="match status" value="1"/>
</dbReference>
<dbReference type="PANTHER" id="PTHR33209:SF1">
    <property type="entry name" value="PEPTIDASE S49 DOMAIN-CONTAINING PROTEIN"/>
    <property type="match status" value="1"/>
</dbReference>
<dbReference type="PANTHER" id="PTHR33209">
    <property type="entry name" value="PROTEASE 4"/>
    <property type="match status" value="1"/>
</dbReference>
<dbReference type="RefSeq" id="WP_085088947.1">
    <property type="nucleotide sequence ID" value="NZ_FXAK01000007.1"/>
</dbReference>
<evidence type="ECO:0000256" key="1">
    <source>
        <dbReference type="ARBA" id="ARBA00008683"/>
    </source>
</evidence>
<feature type="domain" description="Peptidase S49" evidence="5">
    <location>
        <begin position="126"/>
        <end position="274"/>
    </location>
</feature>
<sequence>MLKTMQPVLVSPAWAETAAARMVQLTQANRAGGELPASCYRLGEVNGTRRPYEVDQGVAVVSVAGLLVPKLGYIGSSWVTGYDGLRFQLAHAFADPDVRAVCLDIDSGGGIAQGCFDLVDWIVAAKKAAAKPVGAICSEEAYSAAYAVACAADSIAVPRTGGVGSIGVWLMHWDYSRMLEEAGLKPTIIQSGAHKTDGHPYAALPEAVRADWQGQVDALRQLFAETVARARGIDVAAVLTTEARCFEGPVGTAEAVRLGLADAVLPPDQAFSALVDHVRENQ</sequence>
<evidence type="ECO:0000313" key="7">
    <source>
        <dbReference type="Proteomes" id="UP000192936"/>
    </source>
</evidence>
<dbReference type="Pfam" id="PF01343">
    <property type="entry name" value="Peptidase_S49"/>
    <property type="match status" value="1"/>
</dbReference>
<keyword evidence="4" id="KW-0720">Serine protease</keyword>
<organism evidence="6 7">
    <name type="scientific">Azospirillum oryzae</name>
    <dbReference type="NCBI Taxonomy" id="286727"/>
    <lineage>
        <taxon>Bacteria</taxon>
        <taxon>Pseudomonadati</taxon>
        <taxon>Pseudomonadota</taxon>
        <taxon>Alphaproteobacteria</taxon>
        <taxon>Rhodospirillales</taxon>
        <taxon>Azospirillaceae</taxon>
        <taxon>Azospirillum</taxon>
    </lineage>
</organism>
<evidence type="ECO:0000256" key="2">
    <source>
        <dbReference type="ARBA" id="ARBA00022670"/>
    </source>
</evidence>
<evidence type="ECO:0000313" key="6">
    <source>
        <dbReference type="EMBL" id="SMF72233.1"/>
    </source>
</evidence>
<accession>A0A1X7GPX3</accession>
<name>A0A1X7GPX3_9PROT</name>
<evidence type="ECO:0000256" key="3">
    <source>
        <dbReference type="ARBA" id="ARBA00022801"/>
    </source>
</evidence>
<dbReference type="EMBL" id="FXAK01000007">
    <property type="protein sequence ID" value="SMF72233.1"/>
    <property type="molecule type" value="Genomic_DNA"/>
</dbReference>
<dbReference type="OrthoDB" id="266140at2"/>
<evidence type="ECO:0000256" key="4">
    <source>
        <dbReference type="ARBA" id="ARBA00022825"/>
    </source>
</evidence>
<keyword evidence="2" id="KW-0645">Protease</keyword>
<dbReference type="CDD" id="cd07022">
    <property type="entry name" value="S49_Sppa_36K_type"/>
    <property type="match status" value="1"/>
</dbReference>
<proteinExistence type="inferred from homology"/>
<dbReference type="InterPro" id="IPR033855">
    <property type="entry name" value="Protein_C"/>
</dbReference>
<dbReference type="Proteomes" id="UP000192936">
    <property type="component" value="Unassembled WGS sequence"/>
</dbReference>
<dbReference type="AlphaFoldDB" id="A0A1X7GPX3"/>
<reference evidence="6 7" key="1">
    <citation type="submission" date="2017-04" db="EMBL/GenBank/DDBJ databases">
        <authorList>
            <person name="Afonso C.L."/>
            <person name="Miller P.J."/>
            <person name="Scott M.A."/>
            <person name="Spackman E."/>
            <person name="Goraichik I."/>
            <person name="Dimitrov K.M."/>
            <person name="Suarez D.L."/>
            <person name="Swayne D.E."/>
        </authorList>
    </citation>
    <scope>NUCLEOTIDE SEQUENCE [LARGE SCALE GENOMIC DNA]</scope>
    <source>
        <strain evidence="6 7">A2P</strain>
    </source>
</reference>
<dbReference type="InterPro" id="IPR029045">
    <property type="entry name" value="ClpP/crotonase-like_dom_sf"/>
</dbReference>
<dbReference type="GO" id="GO:0008236">
    <property type="term" value="F:serine-type peptidase activity"/>
    <property type="evidence" value="ECO:0007669"/>
    <property type="project" value="UniProtKB-KW"/>
</dbReference>